<dbReference type="AlphaFoldDB" id="A0A3S7V0K7"/>
<evidence type="ECO:0000313" key="3">
    <source>
        <dbReference type="EMBL" id="AYM54533.1"/>
    </source>
</evidence>
<dbReference type="EMBL" id="MH908924">
    <property type="protein sequence ID" value="AYM54533.1"/>
    <property type="molecule type" value="Genomic_DNA"/>
</dbReference>
<dbReference type="InterPro" id="IPR044922">
    <property type="entry name" value="DUF2063_N_sf"/>
</dbReference>
<organism evidence="3">
    <name type="scientific">Racemicystis crocea</name>
    <dbReference type="NCBI Taxonomy" id="1707966"/>
    <lineage>
        <taxon>Bacteria</taxon>
        <taxon>Pseudomonadati</taxon>
        <taxon>Myxococcota</taxon>
        <taxon>Polyangia</taxon>
        <taxon>Polyangiales</taxon>
        <taxon>Polyangiaceae</taxon>
    </lineage>
</organism>
<feature type="domain" description="NGO1945-like C-terminal" evidence="2">
    <location>
        <begin position="166"/>
        <end position="265"/>
    </location>
</feature>
<dbReference type="Pfam" id="PF22106">
    <property type="entry name" value="NGO1945_C"/>
    <property type="match status" value="1"/>
</dbReference>
<sequence length="276" mass="31247">MNAPPELEGTMSLLDEAFRRPEPIDADPDFASRCAAVVTGNARLSPAAQADIYRRQFWLRHIGSLRDDYPALCHLLGEDAFESFCRAYLVAHPPRERLLRDLGAHILDFAQRYTFPERARAAALEMLRYEHAFIDLFDAADPPVLDPATLTQLPEDALERARIVQSPLLRLMRLDYPVHRFRRAVRAGEASPRDLAPSEAPIALALFRKDDIIHYEELDPLAFALLEALGRGEALVPACERVAQELSPEERVALEELIGSWFQQWTAWGWIVDIAL</sequence>
<reference evidence="3" key="1">
    <citation type="journal article" date="2018" name="J. Ind. Microbiol. Biotechnol.">
        <title>Genome mining reveals uncommon alkylpyrones as type III PKS products from myxobacteria.</title>
        <authorList>
            <person name="Hug J.J."/>
            <person name="Panter F."/>
            <person name="Krug D."/>
            <person name="Muller R."/>
        </authorList>
    </citation>
    <scope>NUCLEOTIDE SEQUENCE</scope>
    <source>
        <strain evidence="3">SBSr021</strain>
    </source>
</reference>
<name>A0A3S7V0K7_9BACT</name>
<feature type="domain" description="Putative DNA-binding" evidence="1">
    <location>
        <begin position="35"/>
        <end position="109"/>
    </location>
</feature>
<evidence type="ECO:0000259" key="2">
    <source>
        <dbReference type="Pfam" id="PF22106"/>
    </source>
</evidence>
<dbReference type="InterPro" id="IPR054098">
    <property type="entry name" value="NGO1945-like_C"/>
</dbReference>
<dbReference type="InterPro" id="IPR018640">
    <property type="entry name" value="DUF2063"/>
</dbReference>
<accession>A0A3S7V0K7</accession>
<proteinExistence type="predicted"/>
<dbReference type="Gene3D" id="1.10.150.690">
    <property type="entry name" value="DUF2063"/>
    <property type="match status" value="1"/>
</dbReference>
<evidence type="ECO:0000259" key="1">
    <source>
        <dbReference type="Pfam" id="PF09836"/>
    </source>
</evidence>
<protein>
    <submittedName>
        <fullName evidence="3">Uncharacterized protein</fullName>
    </submittedName>
</protein>
<dbReference type="Pfam" id="PF09836">
    <property type="entry name" value="DUF2063"/>
    <property type="match status" value="1"/>
</dbReference>